<dbReference type="CDD" id="cd00067">
    <property type="entry name" value="GAL4"/>
    <property type="match status" value="1"/>
</dbReference>
<comment type="caution">
    <text evidence="7">The sequence shown here is derived from an EMBL/GenBank/DDBJ whole genome shotgun (WGS) entry which is preliminary data.</text>
</comment>
<keyword evidence="3" id="KW-0804">Transcription</keyword>
<dbReference type="RefSeq" id="XP_046069896.1">
    <property type="nucleotide sequence ID" value="XM_046209989.1"/>
</dbReference>
<keyword evidence="8" id="KW-1185">Reference proteome</keyword>
<dbReference type="EMBL" id="JAJTJA010000009">
    <property type="protein sequence ID" value="KAH8694226.1"/>
    <property type="molecule type" value="Genomic_DNA"/>
</dbReference>
<dbReference type="GO" id="GO:0008270">
    <property type="term" value="F:zinc ion binding"/>
    <property type="evidence" value="ECO:0007669"/>
    <property type="project" value="InterPro"/>
</dbReference>
<dbReference type="GeneID" id="70240276"/>
<gene>
    <name evidence="7" type="ORF">BGW36DRAFT_218138</name>
</gene>
<evidence type="ECO:0000259" key="6">
    <source>
        <dbReference type="PROSITE" id="PS50048"/>
    </source>
</evidence>
<evidence type="ECO:0000256" key="2">
    <source>
        <dbReference type="ARBA" id="ARBA00023125"/>
    </source>
</evidence>
<feature type="transmembrane region" description="Helical" evidence="5">
    <location>
        <begin position="66"/>
        <end position="86"/>
    </location>
</feature>
<dbReference type="Pfam" id="PF00172">
    <property type="entry name" value="Zn_clus"/>
    <property type="match status" value="1"/>
</dbReference>
<dbReference type="InterPro" id="IPR036864">
    <property type="entry name" value="Zn2-C6_fun-type_DNA-bd_sf"/>
</dbReference>
<dbReference type="InterPro" id="IPR050675">
    <property type="entry name" value="OAF3"/>
</dbReference>
<dbReference type="Gene3D" id="4.10.240.10">
    <property type="entry name" value="Zn(2)-C6 fungal-type DNA-binding domain"/>
    <property type="match status" value="1"/>
</dbReference>
<name>A0AAD4PYM9_9EURO</name>
<keyword evidence="5" id="KW-1133">Transmembrane helix</keyword>
<keyword evidence="2" id="KW-0238">DNA-binding</keyword>
<keyword evidence="5" id="KW-0812">Transmembrane</keyword>
<organism evidence="7 8">
    <name type="scientific">Talaromyces proteolyticus</name>
    <dbReference type="NCBI Taxonomy" id="1131652"/>
    <lineage>
        <taxon>Eukaryota</taxon>
        <taxon>Fungi</taxon>
        <taxon>Dikarya</taxon>
        <taxon>Ascomycota</taxon>
        <taxon>Pezizomycotina</taxon>
        <taxon>Eurotiomycetes</taxon>
        <taxon>Eurotiomycetidae</taxon>
        <taxon>Eurotiales</taxon>
        <taxon>Trichocomaceae</taxon>
        <taxon>Talaromyces</taxon>
        <taxon>Talaromyces sect. Bacilispori</taxon>
    </lineage>
</organism>
<dbReference type="GO" id="GO:0003677">
    <property type="term" value="F:DNA binding"/>
    <property type="evidence" value="ECO:0007669"/>
    <property type="project" value="UniProtKB-KW"/>
</dbReference>
<dbReference type="PROSITE" id="PS00463">
    <property type="entry name" value="ZN2_CY6_FUNGAL_1"/>
    <property type="match status" value="1"/>
</dbReference>
<dbReference type="PANTHER" id="PTHR31069">
    <property type="entry name" value="OLEATE-ACTIVATED TRANSCRIPTION FACTOR 1-RELATED"/>
    <property type="match status" value="1"/>
</dbReference>
<dbReference type="InterPro" id="IPR001138">
    <property type="entry name" value="Zn2Cys6_DnaBD"/>
</dbReference>
<evidence type="ECO:0000313" key="7">
    <source>
        <dbReference type="EMBL" id="KAH8694226.1"/>
    </source>
</evidence>
<keyword evidence="1" id="KW-0805">Transcription regulation</keyword>
<keyword evidence="5" id="KW-0472">Membrane</keyword>
<evidence type="ECO:0000256" key="3">
    <source>
        <dbReference type="ARBA" id="ARBA00023163"/>
    </source>
</evidence>
<dbReference type="AlphaFoldDB" id="A0AAD4PYM9"/>
<dbReference type="PANTHER" id="PTHR31069:SF32">
    <property type="entry name" value="ARGININE METABOLISM REGULATION PROTEIN II"/>
    <property type="match status" value="1"/>
</dbReference>
<dbReference type="SUPFAM" id="SSF57701">
    <property type="entry name" value="Zn2/Cys6 DNA-binding domain"/>
    <property type="match status" value="1"/>
</dbReference>
<dbReference type="PROSITE" id="PS50048">
    <property type="entry name" value="ZN2_CY6_FUNGAL_2"/>
    <property type="match status" value="1"/>
</dbReference>
<evidence type="ECO:0000256" key="5">
    <source>
        <dbReference type="SAM" id="Phobius"/>
    </source>
</evidence>
<dbReference type="Proteomes" id="UP001201262">
    <property type="component" value="Unassembled WGS sequence"/>
</dbReference>
<protein>
    <recommendedName>
        <fullName evidence="6">Zn(2)-C6 fungal-type domain-containing protein</fullName>
    </recommendedName>
</protein>
<accession>A0AAD4PYM9</accession>
<keyword evidence="4" id="KW-0539">Nucleus</keyword>
<reference evidence="7" key="1">
    <citation type="submission" date="2021-12" db="EMBL/GenBank/DDBJ databases">
        <title>Convergent genome expansion in fungi linked to evolution of root-endophyte symbiosis.</title>
        <authorList>
            <consortium name="DOE Joint Genome Institute"/>
            <person name="Ke Y.-H."/>
            <person name="Bonito G."/>
            <person name="Liao H.-L."/>
            <person name="Looney B."/>
            <person name="Rojas-Flechas A."/>
            <person name="Nash J."/>
            <person name="Hameed K."/>
            <person name="Schadt C."/>
            <person name="Martin F."/>
            <person name="Crous P.W."/>
            <person name="Miettinen O."/>
            <person name="Magnuson J.K."/>
            <person name="Labbe J."/>
            <person name="Jacobson D."/>
            <person name="Doktycz M.J."/>
            <person name="Veneault-Fourrey C."/>
            <person name="Kuo A."/>
            <person name="Mondo S."/>
            <person name="Calhoun S."/>
            <person name="Riley R."/>
            <person name="Ohm R."/>
            <person name="LaButti K."/>
            <person name="Andreopoulos B."/>
            <person name="Pangilinan J."/>
            <person name="Nolan M."/>
            <person name="Tritt A."/>
            <person name="Clum A."/>
            <person name="Lipzen A."/>
            <person name="Daum C."/>
            <person name="Barry K."/>
            <person name="Grigoriev I.V."/>
            <person name="Vilgalys R."/>
        </authorList>
    </citation>
    <scope>NUCLEOTIDE SEQUENCE</scope>
    <source>
        <strain evidence="7">PMI_201</strain>
    </source>
</reference>
<evidence type="ECO:0000313" key="8">
    <source>
        <dbReference type="Proteomes" id="UP001201262"/>
    </source>
</evidence>
<feature type="domain" description="Zn(2)-C6 fungal-type" evidence="6">
    <location>
        <begin position="12"/>
        <end position="42"/>
    </location>
</feature>
<dbReference type="SMART" id="SM00066">
    <property type="entry name" value="GAL4"/>
    <property type="match status" value="1"/>
</dbReference>
<dbReference type="GO" id="GO:0000981">
    <property type="term" value="F:DNA-binding transcription factor activity, RNA polymerase II-specific"/>
    <property type="evidence" value="ECO:0007669"/>
    <property type="project" value="InterPro"/>
</dbReference>
<evidence type="ECO:0000256" key="4">
    <source>
        <dbReference type="ARBA" id="ARBA00023242"/>
    </source>
</evidence>
<sequence>MTRHGSRRALKACRFCRQRKMKCDNKQPSCNACNFHGKHCVYDELPKRPRSVTLLRKLVLSRDHRIAVIIVVGKLCITSLTFVISLDYKCGLLKPAAMNGLLQKALFMISLIPRSGSP</sequence>
<evidence type="ECO:0000256" key="1">
    <source>
        <dbReference type="ARBA" id="ARBA00023015"/>
    </source>
</evidence>
<proteinExistence type="predicted"/>